<evidence type="ECO:0000313" key="2">
    <source>
        <dbReference type="EMBL" id="SKB87794.1"/>
    </source>
</evidence>
<reference evidence="3" key="1">
    <citation type="submission" date="2017-02" db="EMBL/GenBank/DDBJ databases">
        <authorList>
            <person name="Varghese N."/>
            <person name="Submissions S."/>
        </authorList>
    </citation>
    <scope>NUCLEOTIDE SEQUENCE [LARGE SCALE GENOMIC DNA]</scope>
    <source>
        <strain evidence="3">UM2</strain>
    </source>
</reference>
<gene>
    <name evidence="2" type="ORF">SAMN06295920_107238</name>
</gene>
<dbReference type="STRING" id="439228.SAMN06295920_107238"/>
<keyword evidence="3" id="KW-1185">Reference proteome</keyword>
<dbReference type="AlphaFoldDB" id="A0A1T5EV13"/>
<feature type="transmembrane region" description="Helical" evidence="1">
    <location>
        <begin position="41"/>
        <end position="62"/>
    </location>
</feature>
<accession>A0A1T5EV13</accession>
<proteinExistence type="predicted"/>
<keyword evidence="1" id="KW-0472">Membrane</keyword>
<organism evidence="2 3">
    <name type="scientific">Rhizorhabdus histidinilytica</name>
    <dbReference type="NCBI Taxonomy" id="439228"/>
    <lineage>
        <taxon>Bacteria</taxon>
        <taxon>Pseudomonadati</taxon>
        <taxon>Pseudomonadota</taxon>
        <taxon>Alphaproteobacteria</taxon>
        <taxon>Sphingomonadales</taxon>
        <taxon>Sphingomonadaceae</taxon>
        <taxon>Rhizorhabdus</taxon>
    </lineage>
</organism>
<evidence type="ECO:0000256" key="1">
    <source>
        <dbReference type="SAM" id="Phobius"/>
    </source>
</evidence>
<name>A0A1T5EV13_9SPHN</name>
<protein>
    <submittedName>
        <fullName evidence="2">Uncharacterized protein</fullName>
    </submittedName>
</protein>
<keyword evidence="1" id="KW-0812">Transmembrane</keyword>
<dbReference type="Proteomes" id="UP000189818">
    <property type="component" value="Unassembled WGS sequence"/>
</dbReference>
<evidence type="ECO:0000313" key="3">
    <source>
        <dbReference type="Proteomes" id="UP000189818"/>
    </source>
</evidence>
<keyword evidence="1" id="KW-1133">Transmembrane helix</keyword>
<dbReference type="EMBL" id="FUYM01000007">
    <property type="protein sequence ID" value="SKB87794.1"/>
    <property type="molecule type" value="Genomic_DNA"/>
</dbReference>
<sequence>MSMFALSVMGFFGTIWLLSIGLITGEMPNSVGDINRATNPIFFWFLAITYAFCAAVCIRWIIVEWP</sequence>